<proteinExistence type="predicted"/>
<evidence type="ECO:0000313" key="1">
    <source>
        <dbReference type="EMBL" id="AEP10452.1"/>
    </source>
</evidence>
<dbReference type="OrthoDB" id="9820753at2"/>
<dbReference type="AlphaFoldDB" id="G2KQX4"/>
<organism evidence="1 2">
    <name type="scientific">Micavibrio aeruginosavorus (strain ARL-13)</name>
    <dbReference type="NCBI Taxonomy" id="856793"/>
    <lineage>
        <taxon>Bacteria</taxon>
        <taxon>Pseudomonadati</taxon>
        <taxon>Bdellovibrionota</taxon>
        <taxon>Bdellovibrionia</taxon>
        <taxon>Bdellovibrionales</taxon>
        <taxon>Pseudobdellovibrionaceae</taxon>
        <taxon>Micavibrio</taxon>
    </lineage>
</organism>
<reference evidence="1 2" key="1">
    <citation type="journal article" date="2011" name="BMC Genomics">
        <title>Genomic insights into an obligate epibiotic bacterial predator: Micavibrio aeruginosavorus ARL-13.</title>
        <authorList>
            <person name="Wang Z."/>
            <person name="Kadouri D."/>
            <person name="Wu M."/>
        </authorList>
    </citation>
    <scope>NUCLEOTIDE SEQUENCE [LARGE SCALE GENOMIC DNA]</scope>
    <source>
        <strain evidence="1 2">ARL-13</strain>
    </source>
</reference>
<accession>G2KQX4</accession>
<dbReference type="HOGENOM" id="CLU_1298572_0_0_5"/>
<dbReference type="Proteomes" id="UP000009286">
    <property type="component" value="Chromosome"/>
</dbReference>
<dbReference type="EMBL" id="CP002382">
    <property type="protein sequence ID" value="AEP10452.1"/>
    <property type="molecule type" value="Genomic_DNA"/>
</dbReference>
<keyword evidence="2" id="KW-1185">Reference proteome</keyword>
<protein>
    <submittedName>
        <fullName evidence="1">Uncharacterized protein</fullName>
    </submittedName>
</protein>
<gene>
    <name evidence="1" type="ordered locus">MICA_2145</name>
</gene>
<sequence length="212" mass="24093">MDWTKTWHSLRSKWNDVAYAMASPMGRAEICLAEAVKALVQFEDEGTQEPLIEIIQNYLTIEKSTPDQAFGLTEAMINLCETYGNLFGKSKELQLLTSMRDACPDQVSRLWLQISARMNQIDREARQERRDSKTDDPALFGAWIKTMAQIQGIMREEGMKGLFADFNPPQIKGLPTAASLPSRMSAKDVALFCMRYRFFAPPQADLPNMPYL</sequence>
<dbReference type="KEGG" id="mai:MICA_2145"/>
<evidence type="ECO:0000313" key="2">
    <source>
        <dbReference type="Proteomes" id="UP000009286"/>
    </source>
</evidence>
<name>G2KQX4_MICAA</name>
<dbReference type="RefSeq" id="WP_014103675.1">
    <property type="nucleotide sequence ID" value="NC_016026.1"/>
</dbReference>